<dbReference type="EMBL" id="CP036272">
    <property type="protein sequence ID" value="QDT60542.1"/>
    <property type="molecule type" value="Genomic_DNA"/>
</dbReference>
<evidence type="ECO:0000256" key="1">
    <source>
        <dbReference type="SAM" id="Phobius"/>
    </source>
</evidence>
<gene>
    <name evidence="2" type="ORF">SV7mr_30660</name>
</gene>
<dbReference type="AlphaFoldDB" id="A0A517SWM6"/>
<keyword evidence="3" id="KW-1185">Reference proteome</keyword>
<feature type="transmembrane region" description="Helical" evidence="1">
    <location>
        <begin position="129"/>
        <end position="148"/>
    </location>
</feature>
<organism evidence="2 3">
    <name type="scientific">Stieleria bergensis</name>
    <dbReference type="NCBI Taxonomy" id="2528025"/>
    <lineage>
        <taxon>Bacteria</taxon>
        <taxon>Pseudomonadati</taxon>
        <taxon>Planctomycetota</taxon>
        <taxon>Planctomycetia</taxon>
        <taxon>Pirellulales</taxon>
        <taxon>Pirellulaceae</taxon>
        <taxon>Stieleria</taxon>
    </lineage>
</organism>
<feature type="transmembrane region" description="Helical" evidence="1">
    <location>
        <begin position="100"/>
        <end position="117"/>
    </location>
</feature>
<dbReference type="RefSeq" id="WP_145273372.1">
    <property type="nucleotide sequence ID" value="NZ_CP036272.1"/>
</dbReference>
<accession>A0A517SWM6</accession>
<keyword evidence="1" id="KW-0812">Transmembrane</keyword>
<feature type="transmembrane region" description="Helical" evidence="1">
    <location>
        <begin position="74"/>
        <end position="93"/>
    </location>
</feature>
<reference evidence="2 3" key="1">
    <citation type="submission" date="2019-02" db="EMBL/GenBank/DDBJ databases">
        <title>Deep-cultivation of Planctomycetes and their phenomic and genomic characterization uncovers novel biology.</title>
        <authorList>
            <person name="Wiegand S."/>
            <person name="Jogler M."/>
            <person name="Boedeker C."/>
            <person name="Pinto D."/>
            <person name="Vollmers J."/>
            <person name="Rivas-Marin E."/>
            <person name="Kohn T."/>
            <person name="Peeters S.H."/>
            <person name="Heuer A."/>
            <person name="Rast P."/>
            <person name="Oberbeckmann S."/>
            <person name="Bunk B."/>
            <person name="Jeske O."/>
            <person name="Meyerdierks A."/>
            <person name="Storesund J.E."/>
            <person name="Kallscheuer N."/>
            <person name="Luecker S."/>
            <person name="Lage O.M."/>
            <person name="Pohl T."/>
            <person name="Merkel B.J."/>
            <person name="Hornburger P."/>
            <person name="Mueller R.-W."/>
            <person name="Bruemmer F."/>
            <person name="Labrenz M."/>
            <person name="Spormann A.M."/>
            <person name="Op den Camp H."/>
            <person name="Overmann J."/>
            <person name="Amann R."/>
            <person name="Jetten M.S.M."/>
            <person name="Mascher T."/>
            <person name="Medema M.H."/>
            <person name="Devos D.P."/>
            <person name="Kaster A.-K."/>
            <person name="Ovreas L."/>
            <person name="Rohde M."/>
            <person name="Galperin M.Y."/>
            <person name="Jogler C."/>
        </authorList>
    </citation>
    <scope>NUCLEOTIDE SEQUENCE [LARGE SCALE GENOMIC DNA]</scope>
    <source>
        <strain evidence="2 3">SV_7m_r</strain>
    </source>
</reference>
<sequence>MNTQDKSSSKGLATALLRIAAVLWVIWGVVHVLAGVLTIGNETPQAVMGIADAVNPATLEIVYPDAAGAIINQHGFNLSWIGVFTTVCAVCIWRRSTAAIFLAAIVGGLTDIGYFLFMDLGGHVNFVPGTLMTLICASAIAFSFFAHFRFKF</sequence>
<keyword evidence="1" id="KW-0472">Membrane</keyword>
<evidence type="ECO:0000313" key="2">
    <source>
        <dbReference type="EMBL" id="QDT60542.1"/>
    </source>
</evidence>
<name>A0A517SWM6_9BACT</name>
<dbReference type="Proteomes" id="UP000315003">
    <property type="component" value="Chromosome"/>
</dbReference>
<evidence type="ECO:0000313" key="3">
    <source>
        <dbReference type="Proteomes" id="UP000315003"/>
    </source>
</evidence>
<keyword evidence="1" id="KW-1133">Transmembrane helix</keyword>
<proteinExistence type="predicted"/>
<protein>
    <submittedName>
        <fullName evidence="2">Uncharacterized protein</fullName>
    </submittedName>
</protein>
<dbReference type="OrthoDB" id="582520at2"/>
<feature type="transmembrane region" description="Helical" evidence="1">
    <location>
        <begin position="12"/>
        <end position="34"/>
    </location>
</feature>